<keyword evidence="1" id="KW-0812">Transmembrane</keyword>
<feature type="transmembrane region" description="Helical" evidence="1">
    <location>
        <begin position="87"/>
        <end position="110"/>
    </location>
</feature>
<keyword evidence="4" id="KW-1185">Reference proteome</keyword>
<dbReference type="Gene3D" id="3.40.30.10">
    <property type="entry name" value="Glutaredoxin"/>
    <property type="match status" value="1"/>
</dbReference>
<sequence>MTPLSELYQRLFFPHYIINVFFCLPYFIIRYVPTLKNYLDLSLEPPETKIYFVIGGLIILKFRTLASTEEWLSISFSYLKILTLIMFYLYGKTLWAVLYAIAMGVFFVVFPQPPYQGPTKIFELSDQDLLNIRHNKFHELDENDKKSEKGKGKEQVDQYWIIFFYTTWSKTCEVFEFTVAKTSVKYTSSEVHFGKIALDLYPSVAEEYEISLSPTSLDLPALILLKNGRETGRLPKRVEDEQLGQIKNQRLRNAKVTWDRLGWDRSMKSIVETFKLDTLNKKDILINPAAN</sequence>
<reference evidence="3 4" key="1">
    <citation type="submission" date="2018-06" db="EMBL/GenBank/DDBJ databases">
        <title>Comparative genomics reveals the genomic features of Rhizophagus irregularis, R. cerebriforme, R. diaphanum and Gigaspora rosea, and their symbiotic lifestyle signature.</title>
        <authorList>
            <person name="Morin E."/>
            <person name="San Clemente H."/>
            <person name="Chen E.C.H."/>
            <person name="De La Providencia I."/>
            <person name="Hainaut M."/>
            <person name="Kuo A."/>
            <person name="Kohler A."/>
            <person name="Murat C."/>
            <person name="Tang N."/>
            <person name="Roy S."/>
            <person name="Loubradou J."/>
            <person name="Henrissat B."/>
            <person name="Grigoriev I.V."/>
            <person name="Corradi N."/>
            <person name="Roux C."/>
            <person name="Martin F.M."/>
        </authorList>
    </citation>
    <scope>NUCLEOTIDE SEQUENCE [LARGE SCALE GENOMIC DNA]</scope>
    <source>
        <strain evidence="3 4">DAOM 227022</strain>
    </source>
</reference>
<dbReference type="Pfam" id="PF00085">
    <property type="entry name" value="Thioredoxin"/>
    <property type="match status" value="1"/>
</dbReference>
<name>A0A397TLE2_9GLOM</name>
<evidence type="ECO:0000256" key="1">
    <source>
        <dbReference type="SAM" id="Phobius"/>
    </source>
</evidence>
<feature type="domain" description="Thioredoxin" evidence="2">
    <location>
        <begin position="157"/>
        <end position="242"/>
    </location>
</feature>
<evidence type="ECO:0000313" key="3">
    <source>
        <dbReference type="EMBL" id="RIA97736.1"/>
    </source>
</evidence>
<keyword evidence="1" id="KW-0472">Membrane</keyword>
<comment type="caution">
    <text evidence="3">The sequence shown here is derived from an EMBL/GenBank/DDBJ whole genome shotgun (WGS) entry which is preliminary data.</text>
</comment>
<feature type="transmembrane region" description="Helical" evidence="1">
    <location>
        <begin position="49"/>
        <end position="66"/>
    </location>
</feature>
<proteinExistence type="predicted"/>
<dbReference type="Proteomes" id="UP000265703">
    <property type="component" value="Unassembled WGS sequence"/>
</dbReference>
<dbReference type="EMBL" id="QKYT01000026">
    <property type="protein sequence ID" value="RIA97736.1"/>
    <property type="molecule type" value="Genomic_DNA"/>
</dbReference>
<dbReference type="OrthoDB" id="20229at2759"/>
<organism evidence="3 4">
    <name type="scientific">Glomus cerebriforme</name>
    <dbReference type="NCBI Taxonomy" id="658196"/>
    <lineage>
        <taxon>Eukaryota</taxon>
        <taxon>Fungi</taxon>
        <taxon>Fungi incertae sedis</taxon>
        <taxon>Mucoromycota</taxon>
        <taxon>Glomeromycotina</taxon>
        <taxon>Glomeromycetes</taxon>
        <taxon>Glomerales</taxon>
        <taxon>Glomeraceae</taxon>
        <taxon>Glomus</taxon>
    </lineage>
</organism>
<feature type="transmembrane region" description="Helical" evidence="1">
    <location>
        <begin position="12"/>
        <end position="29"/>
    </location>
</feature>
<protein>
    <recommendedName>
        <fullName evidence="2">Thioredoxin domain-containing protein</fullName>
    </recommendedName>
</protein>
<gene>
    <name evidence="3" type="ORF">C1645_813799</name>
</gene>
<dbReference type="AlphaFoldDB" id="A0A397TLE2"/>
<evidence type="ECO:0000313" key="4">
    <source>
        <dbReference type="Proteomes" id="UP000265703"/>
    </source>
</evidence>
<accession>A0A397TLE2</accession>
<dbReference type="InterPro" id="IPR036249">
    <property type="entry name" value="Thioredoxin-like_sf"/>
</dbReference>
<dbReference type="InterPro" id="IPR013766">
    <property type="entry name" value="Thioredoxin_domain"/>
</dbReference>
<dbReference type="SUPFAM" id="SSF52833">
    <property type="entry name" value="Thioredoxin-like"/>
    <property type="match status" value="1"/>
</dbReference>
<evidence type="ECO:0000259" key="2">
    <source>
        <dbReference type="Pfam" id="PF00085"/>
    </source>
</evidence>
<keyword evidence="1" id="KW-1133">Transmembrane helix</keyword>